<feature type="domain" description="Beta-xylosidase C-terminal Concanavalin A-like" evidence="7">
    <location>
        <begin position="324"/>
        <end position="517"/>
    </location>
</feature>
<evidence type="ECO:0000313" key="8">
    <source>
        <dbReference type="EMBL" id="AEI44643.1"/>
    </source>
</evidence>
<dbReference type="PANTHER" id="PTHR42812:SF12">
    <property type="entry name" value="BETA-XYLOSIDASE-RELATED"/>
    <property type="match status" value="1"/>
</dbReference>
<keyword evidence="2 6" id="KW-0378">Hydrolase</keyword>
<dbReference type="HOGENOM" id="CLU_016508_1_0_9"/>
<feature type="active site" description="Proton acceptor" evidence="4">
    <location>
        <position position="31"/>
    </location>
</feature>
<dbReference type="AlphaFoldDB" id="F8FGI3"/>
<dbReference type="CDD" id="cd09001">
    <property type="entry name" value="GH43_FsAxh1-like"/>
    <property type="match status" value="1"/>
</dbReference>
<evidence type="ECO:0000256" key="5">
    <source>
        <dbReference type="PIRSR" id="PIRSR606710-2"/>
    </source>
</evidence>
<evidence type="ECO:0000256" key="6">
    <source>
        <dbReference type="RuleBase" id="RU361187"/>
    </source>
</evidence>
<dbReference type="SUPFAM" id="SSF75005">
    <property type="entry name" value="Arabinanase/levansucrase/invertase"/>
    <property type="match status" value="1"/>
</dbReference>
<dbReference type="Gene3D" id="2.60.120.200">
    <property type="match status" value="1"/>
</dbReference>
<dbReference type="InterPro" id="IPR013320">
    <property type="entry name" value="ConA-like_dom_sf"/>
</dbReference>
<dbReference type="Pfam" id="PF04616">
    <property type="entry name" value="Glyco_hydro_43"/>
    <property type="match status" value="1"/>
</dbReference>
<dbReference type="InterPro" id="IPR006710">
    <property type="entry name" value="Glyco_hydro_43"/>
</dbReference>
<gene>
    <name evidence="8" type="ordered locus">KNP414_06119</name>
</gene>
<accession>F8FGI3</accession>
<organism evidence="8 9">
    <name type="scientific">Paenibacillus mucilaginosus (strain KNP414)</name>
    <dbReference type="NCBI Taxonomy" id="1036673"/>
    <lineage>
        <taxon>Bacteria</taxon>
        <taxon>Bacillati</taxon>
        <taxon>Bacillota</taxon>
        <taxon>Bacilli</taxon>
        <taxon>Bacillales</taxon>
        <taxon>Paenibacillaceae</taxon>
        <taxon>Paenibacillus</taxon>
    </lineage>
</organism>
<feature type="site" description="Important for catalytic activity, responsible for pKa modulation of the active site Glu and correct orientation of both the proton donor and substrate" evidence="5">
    <location>
        <position position="138"/>
    </location>
</feature>
<evidence type="ECO:0000256" key="2">
    <source>
        <dbReference type="ARBA" id="ARBA00022801"/>
    </source>
</evidence>
<evidence type="ECO:0000256" key="4">
    <source>
        <dbReference type="PIRSR" id="PIRSR606710-1"/>
    </source>
</evidence>
<dbReference type="EMBL" id="CP002869">
    <property type="protein sequence ID" value="AEI44643.1"/>
    <property type="molecule type" value="Genomic_DNA"/>
</dbReference>
<dbReference type="InterPro" id="IPR051795">
    <property type="entry name" value="Glycosyl_Hydrlase_43"/>
</dbReference>
<evidence type="ECO:0000256" key="3">
    <source>
        <dbReference type="ARBA" id="ARBA00023295"/>
    </source>
</evidence>
<dbReference type="KEGG" id="pms:KNP414_06119"/>
<sequence length="519" mass="57330">MKTTSQVQPVWYADLGSGQYRNPILYADYSDPDVIRVGEDFYMTASSFVSSPGLPILHSKDLVNWTILTHAVDRLPDSFNGKVRHGDGVWAPSMRYHDGKYWIYVGFPDEGVYMTNAENPAGPWSPLHLVKAAKGIIDTCPLWDEDGQAYLVHAFAKSRCGIKSRLQVCRMSPDGRSLLDDGVMIFDGTEHHPTVEGPKFYKRNGYYYIFAPAGGVSTGWQLVLRSRSVFGPYEEKVVLHQGDSIVNGPHQGGYVELESGESWFLHFQDREAYGRIVHLQPMSWENDWPVMGIDTNGDGIGEPVLIHKKPDVGRTYPPAVPETSDEFEKPELGLQWQWQGNREPGWHSLTENPGQLRLFARALPQGSDTFYDAPNVLCQKLPAPELAASTVLTLTPGSGETLAGLTVFGHDYRYAALRSTGQRTELVFVAGTGNKESSSEAVAAVVELDAAVRTVYLRVKIVLEAVCTFEYSLDGTAYETIGEPFEAVPGGWVGAKLGLFCLGADGGHADFPWFRVESV</sequence>
<dbReference type="RefSeq" id="WP_013919787.1">
    <property type="nucleotide sequence ID" value="NC_015690.1"/>
</dbReference>
<dbReference type="GO" id="GO:0004553">
    <property type="term" value="F:hydrolase activity, hydrolyzing O-glycosyl compounds"/>
    <property type="evidence" value="ECO:0007669"/>
    <property type="project" value="InterPro"/>
</dbReference>
<proteinExistence type="inferred from homology"/>
<dbReference type="InterPro" id="IPR041542">
    <property type="entry name" value="GH43_C2"/>
</dbReference>
<dbReference type="PATRIC" id="fig|1036673.3.peg.5686"/>
<evidence type="ECO:0000256" key="1">
    <source>
        <dbReference type="ARBA" id="ARBA00009865"/>
    </source>
</evidence>
<feature type="active site" description="Proton donor" evidence="4">
    <location>
        <position position="196"/>
    </location>
</feature>
<dbReference type="PANTHER" id="PTHR42812">
    <property type="entry name" value="BETA-XYLOSIDASE"/>
    <property type="match status" value="1"/>
</dbReference>
<dbReference type="Proteomes" id="UP000006620">
    <property type="component" value="Chromosome"/>
</dbReference>
<dbReference type="InterPro" id="IPR023296">
    <property type="entry name" value="Glyco_hydro_beta-prop_sf"/>
</dbReference>
<dbReference type="Gene3D" id="2.115.10.20">
    <property type="entry name" value="Glycosyl hydrolase domain, family 43"/>
    <property type="match status" value="1"/>
</dbReference>
<evidence type="ECO:0000259" key="7">
    <source>
        <dbReference type="Pfam" id="PF17851"/>
    </source>
</evidence>
<reference evidence="9" key="1">
    <citation type="submission" date="2011-06" db="EMBL/GenBank/DDBJ databases">
        <title>Complete genome sequence of Paenibacillus mucilaginosus KNP414.</title>
        <authorList>
            <person name="Wang J."/>
            <person name="Hu S."/>
            <person name="Hu X."/>
            <person name="Zhang B."/>
            <person name="Dong D."/>
            <person name="Zhang S."/>
            <person name="Zhao K."/>
            <person name="Wu D."/>
        </authorList>
    </citation>
    <scope>NUCLEOTIDE SEQUENCE [LARGE SCALE GENOMIC DNA]</scope>
    <source>
        <strain evidence="9">KNP414</strain>
    </source>
</reference>
<reference evidence="8 9" key="2">
    <citation type="journal article" date="2013" name="Genome Announc.">
        <title>Genome Sequence of Growth-Improving Paenibacillus mucilaginosus Strain KNP414.</title>
        <authorList>
            <person name="Lu J.J."/>
            <person name="Wang J.F."/>
            <person name="Hu X.F."/>
        </authorList>
    </citation>
    <scope>NUCLEOTIDE SEQUENCE [LARGE SCALE GENOMIC DNA]</scope>
    <source>
        <strain evidence="8 9">KNP414</strain>
    </source>
</reference>
<name>F8FGI3_PAEMK</name>
<dbReference type="SUPFAM" id="SSF49899">
    <property type="entry name" value="Concanavalin A-like lectins/glucanases"/>
    <property type="match status" value="1"/>
</dbReference>
<keyword evidence="3 6" id="KW-0326">Glycosidase</keyword>
<comment type="similarity">
    <text evidence="1 6">Belongs to the glycosyl hydrolase 43 family.</text>
</comment>
<protein>
    <submittedName>
        <fullName evidence="8">Glycoside hydrolase family 43</fullName>
    </submittedName>
</protein>
<dbReference type="Pfam" id="PF17851">
    <property type="entry name" value="GH43_C2"/>
    <property type="match status" value="1"/>
</dbReference>
<dbReference type="GO" id="GO:0005975">
    <property type="term" value="P:carbohydrate metabolic process"/>
    <property type="evidence" value="ECO:0007669"/>
    <property type="project" value="InterPro"/>
</dbReference>
<evidence type="ECO:0000313" key="9">
    <source>
        <dbReference type="Proteomes" id="UP000006620"/>
    </source>
</evidence>